<feature type="compositionally biased region" description="Basic and acidic residues" evidence="3">
    <location>
        <begin position="54"/>
        <end position="64"/>
    </location>
</feature>
<name>A0A5J4NTN4_9TREM</name>
<keyword evidence="6" id="KW-1185">Reference proteome</keyword>
<sequence length="650" mass="71461">MSELDDRLPRTEQLTALCRQLATVVDQARKASIQRSNGSLDTEGDSKQSSNTEELVRQMQDKRQAMRSLSRHLSGTYSEDLMQHQLEAEITAAEHVVAQLTEQLTAQVVNQSDGNSSRLDQMSQSVMRLQGNFDKRYYWFKRSQPFWIQPQSAASLPSTKESSSVDVVDDHSERPKNANSEQASSVSENAKPAGSVQSDSPNVSDTTPNAPTFTPVPFPAAVEQHYLDTVSQLGTGLTRAKNLAHAHRLVSRVEAHYLPRLARLKATYSLPDGFPNTNGQDSDSCSAVASGRPTGPGHMDTIAEEAEPCEDTPLDGVDYAVDDDDDEDEEEEDGDVEDECLGEDGEHGRRRARTNQMEIDGHRQHGLVVTDGQKGETSVKDDNQSTCTPNDDDTADAAESEEEEAVRLGLKPRFIDCPEDAEFREALDRMTAEALMSTGPVVVTPTVAGSAADSIAGPIRPPTGPVLPPPDTLQLAASRARCTGNQSETGAMTTGKTQKQLLEAMIQPVLPPPTVQTKSDEENYRSVSKETPSNTDTSEEPAVVFNLITRRGNRPHLVPLVVPETVQFAARYMQAEAAEREEKARMKQLVLEMHEAQKEEEMEWGYLGSQDAVLAHEFPVNVNRDRWIRYTHPKGAPDADTVFGTSSQRR</sequence>
<dbReference type="GO" id="GO:0000184">
    <property type="term" value="P:nuclear-transcribed mRNA catabolic process, nonsense-mediated decay"/>
    <property type="evidence" value="ECO:0007669"/>
    <property type="project" value="InterPro"/>
</dbReference>
<comment type="subcellular location">
    <subcellularLocation>
        <location evidence="1">Cytoplasm</location>
    </subcellularLocation>
</comment>
<feature type="compositionally biased region" description="Acidic residues" evidence="3">
    <location>
        <begin position="320"/>
        <end position="343"/>
    </location>
</feature>
<dbReference type="GO" id="GO:0035145">
    <property type="term" value="C:exon-exon junction complex"/>
    <property type="evidence" value="ECO:0007669"/>
    <property type="project" value="TreeGrafter"/>
</dbReference>
<feature type="compositionally biased region" description="Basic and acidic residues" evidence="3">
    <location>
        <begin position="373"/>
        <end position="383"/>
    </location>
</feature>
<comment type="caution">
    <text evidence="5">The sequence shown here is derived from an EMBL/GenBank/DDBJ whole genome shotgun (WGS) entry which is preliminary data.</text>
</comment>
<feature type="compositionally biased region" description="Polar residues" evidence="3">
    <location>
        <begin position="195"/>
        <end position="205"/>
    </location>
</feature>
<dbReference type="PANTHER" id="PTHR12839">
    <property type="entry name" value="NONSENSE-MEDIATED MRNA DECAY PROTEIN 2 UP-FRAMESHIFT SUPPRESSOR 2"/>
    <property type="match status" value="1"/>
</dbReference>
<feature type="region of interest" description="Disordered" evidence="3">
    <location>
        <begin position="306"/>
        <end position="406"/>
    </location>
</feature>
<organism evidence="5 6">
    <name type="scientific">Paragonimus westermani</name>
    <dbReference type="NCBI Taxonomy" id="34504"/>
    <lineage>
        <taxon>Eukaryota</taxon>
        <taxon>Metazoa</taxon>
        <taxon>Spiralia</taxon>
        <taxon>Lophotrochozoa</taxon>
        <taxon>Platyhelminthes</taxon>
        <taxon>Trematoda</taxon>
        <taxon>Digenea</taxon>
        <taxon>Plagiorchiida</taxon>
        <taxon>Troglotremata</taxon>
        <taxon>Troglotrematidae</taxon>
        <taxon>Paragonimus</taxon>
    </lineage>
</organism>
<dbReference type="InterPro" id="IPR039762">
    <property type="entry name" value="Nmd2/UPF2"/>
</dbReference>
<keyword evidence="2" id="KW-0963">Cytoplasm</keyword>
<evidence type="ECO:0000256" key="1">
    <source>
        <dbReference type="ARBA" id="ARBA00004496"/>
    </source>
</evidence>
<feature type="domain" description="Up-frameshift suppressor 2 C-terminal" evidence="4">
    <location>
        <begin position="505"/>
        <end position="592"/>
    </location>
</feature>
<feature type="compositionally biased region" description="Acidic residues" evidence="3">
    <location>
        <begin position="390"/>
        <end position="404"/>
    </location>
</feature>
<proteinExistence type="predicted"/>
<evidence type="ECO:0000313" key="5">
    <source>
        <dbReference type="EMBL" id="KAA3678901.1"/>
    </source>
</evidence>
<feature type="compositionally biased region" description="Polar residues" evidence="3">
    <location>
        <begin position="177"/>
        <end position="188"/>
    </location>
</feature>
<protein>
    <recommendedName>
        <fullName evidence="4">Up-frameshift suppressor 2 C-terminal domain-containing protein</fullName>
    </recommendedName>
</protein>
<dbReference type="InterPro" id="IPR007193">
    <property type="entry name" value="Upf2/Nmd2_C"/>
</dbReference>
<feature type="region of interest" description="Disordered" evidence="3">
    <location>
        <begin position="275"/>
        <end position="294"/>
    </location>
</feature>
<feature type="compositionally biased region" description="Polar residues" evidence="3">
    <location>
        <begin position="151"/>
        <end position="161"/>
    </location>
</feature>
<feature type="region of interest" description="Disordered" evidence="3">
    <location>
        <begin position="31"/>
        <end position="70"/>
    </location>
</feature>
<evidence type="ECO:0000313" key="6">
    <source>
        <dbReference type="Proteomes" id="UP000324629"/>
    </source>
</evidence>
<reference evidence="5 6" key="1">
    <citation type="journal article" date="2019" name="Gigascience">
        <title>Whole-genome sequence of the oriental lung fluke Paragonimus westermani.</title>
        <authorList>
            <person name="Oey H."/>
            <person name="Zakrzewski M."/>
            <person name="Narain K."/>
            <person name="Devi K.R."/>
            <person name="Agatsuma T."/>
            <person name="Nawaratna S."/>
            <person name="Gobert G.N."/>
            <person name="Jones M.K."/>
            <person name="Ragan M.A."/>
            <person name="McManus D.P."/>
            <person name="Krause L."/>
        </authorList>
    </citation>
    <scope>NUCLEOTIDE SEQUENCE [LARGE SCALE GENOMIC DNA]</scope>
    <source>
        <strain evidence="5 6">IND2009</strain>
    </source>
</reference>
<dbReference type="PANTHER" id="PTHR12839:SF7">
    <property type="entry name" value="REGULATOR OF NONSENSE TRANSCRIPTS 2"/>
    <property type="match status" value="1"/>
</dbReference>
<dbReference type="Pfam" id="PF04050">
    <property type="entry name" value="Upf2"/>
    <property type="match status" value="1"/>
</dbReference>
<dbReference type="GO" id="GO:0005737">
    <property type="term" value="C:cytoplasm"/>
    <property type="evidence" value="ECO:0007669"/>
    <property type="project" value="UniProtKB-SubCell"/>
</dbReference>
<feature type="region of interest" description="Disordered" evidence="3">
    <location>
        <begin position="511"/>
        <end position="540"/>
    </location>
</feature>
<evidence type="ECO:0000259" key="4">
    <source>
        <dbReference type="Pfam" id="PF04050"/>
    </source>
</evidence>
<evidence type="ECO:0000256" key="2">
    <source>
        <dbReference type="ARBA" id="ARBA00022490"/>
    </source>
</evidence>
<gene>
    <name evidence="5" type="ORF">DEA37_0012490</name>
</gene>
<dbReference type="EMBL" id="QNGE01000920">
    <property type="protein sequence ID" value="KAA3678901.1"/>
    <property type="molecule type" value="Genomic_DNA"/>
</dbReference>
<dbReference type="AlphaFoldDB" id="A0A5J4NTN4"/>
<dbReference type="Proteomes" id="UP000324629">
    <property type="component" value="Unassembled WGS sequence"/>
</dbReference>
<feature type="compositionally biased region" description="Basic and acidic residues" evidence="3">
    <location>
        <begin position="518"/>
        <end position="528"/>
    </location>
</feature>
<feature type="region of interest" description="Disordered" evidence="3">
    <location>
        <begin position="151"/>
        <end position="214"/>
    </location>
</feature>
<feature type="compositionally biased region" description="Polar residues" evidence="3">
    <location>
        <begin position="275"/>
        <end position="287"/>
    </location>
</feature>
<accession>A0A5J4NTN4</accession>
<evidence type="ECO:0000256" key="3">
    <source>
        <dbReference type="SAM" id="MobiDB-lite"/>
    </source>
</evidence>